<dbReference type="RefSeq" id="WP_377065895.1">
    <property type="nucleotide sequence ID" value="NZ_JBHSJJ010000009.1"/>
</dbReference>
<gene>
    <name evidence="1" type="ORF">ACFPFU_16175</name>
</gene>
<name>A0ABV9T3S9_9BACT</name>
<proteinExistence type="predicted"/>
<dbReference type="EMBL" id="JBHSJJ010000009">
    <property type="protein sequence ID" value="MFC4873238.1"/>
    <property type="molecule type" value="Genomic_DNA"/>
</dbReference>
<protein>
    <submittedName>
        <fullName evidence="1">DUF4230 domain-containing protein</fullName>
    </submittedName>
</protein>
<dbReference type="InterPro" id="IPR025324">
    <property type="entry name" value="DUF4230"/>
</dbReference>
<organism evidence="1 2">
    <name type="scientific">Negadavirga shengliensis</name>
    <dbReference type="NCBI Taxonomy" id="1389218"/>
    <lineage>
        <taxon>Bacteria</taxon>
        <taxon>Pseudomonadati</taxon>
        <taxon>Bacteroidota</taxon>
        <taxon>Cytophagia</taxon>
        <taxon>Cytophagales</taxon>
        <taxon>Cyclobacteriaceae</taxon>
        <taxon>Negadavirga</taxon>
    </lineage>
</organism>
<sequence length="205" mass="23912">MYRFIAGIIISLVAVLLIQLCVNKKEEKQELTMNTALIQQQINQVGKLVVTEGHFSQVVSYRNTRRNYFDIFSANKKALVIVNAKVTVGYDLRQVMTEIDEQNRTVRITYIPEPEINIYPDIEYYDITQDYLNKFGAEDYNKIKSRVQTMMEEKINQSHLKENAKERLVSELSKIYILTASMGWTLQYREETIDSIEGLDELILN</sequence>
<evidence type="ECO:0000313" key="1">
    <source>
        <dbReference type="EMBL" id="MFC4873238.1"/>
    </source>
</evidence>
<accession>A0ABV9T3S9</accession>
<dbReference type="Proteomes" id="UP001595818">
    <property type="component" value="Unassembled WGS sequence"/>
</dbReference>
<evidence type="ECO:0000313" key="2">
    <source>
        <dbReference type="Proteomes" id="UP001595818"/>
    </source>
</evidence>
<dbReference type="Pfam" id="PF14014">
    <property type="entry name" value="DUF4230"/>
    <property type="match status" value="1"/>
</dbReference>
<comment type="caution">
    <text evidence="1">The sequence shown here is derived from an EMBL/GenBank/DDBJ whole genome shotgun (WGS) entry which is preliminary data.</text>
</comment>
<reference evidence="2" key="1">
    <citation type="journal article" date="2019" name="Int. J. Syst. Evol. Microbiol.">
        <title>The Global Catalogue of Microorganisms (GCM) 10K type strain sequencing project: providing services to taxonomists for standard genome sequencing and annotation.</title>
        <authorList>
            <consortium name="The Broad Institute Genomics Platform"/>
            <consortium name="The Broad Institute Genome Sequencing Center for Infectious Disease"/>
            <person name="Wu L."/>
            <person name="Ma J."/>
        </authorList>
    </citation>
    <scope>NUCLEOTIDE SEQUENCE [LARGE SCALE GENOMIC DNA]</scope>
    <source>
        <strain evidence="2">CGMCC 4.7466</strain>
    </source>
</reference>
<keyword evidence="2" id="KW-1185">Reference proteome</keyword>